<sequence>MIDEVLDFRLLNDFQRDFPLCSAPFAELATRLGVAESAVLRVLEALRREGKVARVGAVFAPKRIGASTLAAMAVPPDKLAGVAEAVNRFPEVNHNYEREHRYNLWFVATAGSEGRLQAALGAIVQAAGYPLLRLPLLQEYHIDLGFSLDGKGEKPTPSRVRRQAFVPPKPLDEFERRLVMALQEGLPLFIRPFSVLASRVGCDESEVLGRIRRWCDEGIIKRFGVIVRHHELGYTANAMLVHDVPDEVVGDIGERLAREAGVSLCYQRPRVEPDWPYNLFCMIHGHARAEVGARIAELRARLHLGDYAHAILFSLTRFKQSGARYA</sequence>
<dbReference type="InterPro" id="IPR036390">
    <property type="entry name" value="WH_DNA-bd_sf"/>
</dbReference>
<dbReference type="InterPro" id="IPR040523">
    <property type="entry name" value="AsnC_trans_reg2"/>
</dbReference>
<protein>
    <recommendedName>
        <fullName evidence="4">siroheme decarboxylase</fullName>
        <ecNumber evidence="4">4.1.1.111</ecNumber>
    </recommendedName>
</protein>
<accession>A0A1A8XIF1</accession>
<evidence type="ECO:0000256" key="3">
    <source>
        <dbReference type="ARBA" id="ARBA00023457"/>
    </source>
</evidence>
<feature type="domain" description="Siroheme decarboxylase NirL-like HTH" evidence="7">
    <location>
        <begin position="9"/>
        <end position="50"/>
    </location>
</feature>
<keyword evidence="1" id="KW-0456">Lyase</keyword>
<dbReference type="Gene3D" id="3.30.70.3460">
    <property type="match status" value="2"/>
</dbReference>
<dbReference type="RefSeq" id="WP_186406413.1">
    <property type="nucleotide sequence ID" value="NZ_FLQX01000094.1"/>
</dbReference>
<evidence type="ECO:0000256" key="4">
    <source>
        <dbReference type="ARBA" id="ARBA00023471"/>
    </source>
</evidence>
<dbReference type="InterPro" id="IPR053953">
    <property type="entry name" value="NirdL-like_HTH"/>
</dbReference>
<evidence type="ECO:0000313" key="9">
    <source>
        <dbReference type="Proteomes" id="UP000199169"/>
    </source>
</evidence>
<comment type="pathway">
    <text evidence="2">Porphyrin-containing compound metabolism.</text>
</comment>
<dbReference type="STRING" id="1860102.ACCAA_20066"/>
<dbReference type="EMBL" id="FLQX01000094">
    <property type="protein sequence ID" value="SBT04964.1"/>
    <property type="molecule type" value="Genomic_DNA"/>
</dbReference>
<keyword evidence="9" id="KW-1185">Reference proteome</keyword>
<dbReference type="SMART" id="SM00344">
    <property type="entry name" value="HTH_ASNC"/>
    <property type="match status" value="1"/>
</dbReference>
<dbReference type="Pfam" id="PF22451">
    <property type="entry name" value="NirdL-like_HTH"/>
    <property type="match status" value="2"/>
</dbReference>
<evidence type="ECO:0000256" key="1">
    <source>
        <dbReference type="ARBA" id="ARBA00023239"/>
    </source>
</evidence>
<comment type="catalytic activity">
    <reaction evidence="5">
        <text>siroheme + 2 H(+) = 12,18-didecarboxysiroheme + 2 CO2</text>
        <dbReference type="Rhea" id="RHEA:19093"/>
        <dbReference type="ChEBI" id="CHEBI:15378"/>
        <dbReference type="ChEBI" id="CHEBI:16526"/>
        <dbReference type="ChEBI" id="CHEBI:60052"/>
        <dbReference type="ChEBI" id="CHEBI:140497"/>
        <dbReference type="EC" id="4.1.1.111"/>
    </reaction>
</comment>
<name>A0A1A8XIF1_9PROT</name>
<evidence type="ECO:0000256" key="5">
    <source>
        <dbReference type="ARBA" id="ARBA00048470"/>
    </source>
</evidence>
<evidence type="ECO:0000259" key="7">
    <source>
        <dbReference type="Pfam" id="PF22451"/>
    </source>
</evidence>
<dbReference type="PANTHER" id="PTHR43413">
    <property type="entry name" value="TRANSCRIPTIONAL REGULATOR, ASNC FAMILY"/>
    <property type="match status" value="1"/>
</dbReference>
<reference evidence="8 9" key="1">
    <citation type="submission" date="2016-06" db="EMBL/GenBank/DDBJ databases">
        <authorList>
            <person name="Kjaerup R.B."/>
            <person name="Dalgaard T.S."/>
            <person name="Juul-Madsen H.R."/>
        </authorList>
    </citation>
    <scope>NUCLEOTIDE SEQUENCE [LARGE SCALE GENOMIC DNA]</scope>
    <source>
        <strain evidence="8">3</strain>
    </source>
</reference>
<feature type="domain" description="Siroheme decarboxylase AsnC-like ligand binding" evidence="6">
    <location>
        <begin position="232"/>
        <end position="319"/>
    </location>
</feature>
<dbReference type="Proteomes" id="UP000199169">
    <property type="component" value="Unassembled WGS sequence"/>
</dbReference>
<dbReference type="AlphaFoldDB" id="A0A1A8XIF1"/>
<dbReference type="Pfam" id="PF17805">
    <property type="entry name" value="AsnC_trans_reg2"/>
    <property type="match status" value="2"/>
</dbReference>
<dbReference type="InterPro" id="IPR050684">
    <property type="entry name" value="HTH-Siroheme_Decarb"/>
</dbReference>
<dbReference type="PANTHER" id="PTHR43413:SF1">
    <property type="entry name" value="SIROHEME DECARBOXYLASE NIRL SUBUNIT"/>
    <property type="match status" value="1"/>
</dbReference>
<dbReference type="InterPro" id="IPR019888">
    <property type="entry name" value="Tscrpt_reg_AsnC-like"/>
</dbReference>
<gene>
    <name evidence="8" type="primary">nirD</name>
    <name evidence="8" type="ORF">ACCAA_20066</name>
</gene>
<evidence type="ECO:0000256" key="2">
    <source>
        <dbReference type="ARBA" id="ARBA00023444"/>
    </source>
</evidence>
<dbReference type="InterPro" id="IPR036388">
    <property type="entry name" value="WH-like_DNA-bd_sf"/>
</dbReference>
<dbReference type="EC" id="4.1.1.111" evidence="4"/>
<organism evidence="8 9">
    <name type="scientific">Candidatus Accumulibacter aalborgensis</name>
    <dbReference type="NCBI Taxonomy" id="1860102"/>
    <lineage>
        <taxon>Bacteria</taxon>
        <taxon>Pseudomonadati</taxon>
        <taxon>Pseudomonadota</taxon>
        <taxon>Betaproteobacteria</taxon>
        <taxon>Candidatus Accumulibacter</taxon>
    </lineage>
</organism>
<dbReference type="Gene3D" id="1.10.10.10">
    <property type="entry name" value="Winged helix-like DNA-binding domain superfamily/Winged helix DNA-binding domain"/>
    <property type="match status" value="1"/>
</dbReference>
<feature type="domain" description="Siroheme decarboxylase AsnC-like ligand binding" evidence="6">
    <location>
        <begin position="66"/>
        <end position="140"/>
    </location>
</feature>
<evidence type="ECO:0000313" key="8">
    <source>
        <dbReference type="EMBL" id="SBT04964.1"/>
    </source>
</evidence>
<dbReference type="GO" id="GO:0016829">
    <property type="term" value="F:lyase activity"/>
    <property type="evidence" value="ECO:0007669"/>
    <property type="project" value="UniProtKB-KW"/>
</dbReference>
<feature type="domain" description="Siroheme decarboxylase NirL-like HTH" evidence="7">
    <location>
        <begin position="175"/>
        <end position="220"/>
    </location>
</feature>
<evidence type="ECO:0000259" key="6">
    <source>
        <dbReference type="Pfam" id="PF17805"/>
    </source>
</evidence>
<comment type="similarity">
    <text evidence="3">Belongs to the Ahb/Nir family.</text>
</comment>
<dbReference type="SUPFAM" id="SSF46785">
    <property type="entry name" value="Winged helix' DNA-binding domain"/>
    <property type="match status" value="1"/>
</dbReference>
<proteinExistence type="inferred from homology"/>